<dbReference type="GO" id="GO:0008324">
    <property type="term" value="F:monoatomic cation transmembrane transporter activity"/>
    <property type="evidence" value="ECO:0007669"/>
    <property type="project" value="InterPro"/>
</dbReference>
<dbReference type="GO" id="GO:0005886">
    <property type="term" value="C:plasma membrane"/>
    <property type="evidence" value="ECO:0007669"/>
    <property type="project" value="TreeGrafter"/>
</dbReference>
<evidence type="ECO:0000256" key="3">
    <source>
        <dbReference type="ARBA" id="ARBA00022692"/>
    </source>
</evidence>
<dbReference type="InterPro" id="IPR051679">
    <property type="entry name" value="DASS-Related_Transporters"/>
</dbReference>
<dbReference type="FunFam" id="3.30.70.1450:FF:000006">
    <property type="entry name" value="Citrate transporter protein"/>
    <property type="match status" value="1"/>
</dbReference>
<comment type="subcellular location">
    <subcellularLocation>
        <location evidence="1">Membrane</location>
        <topology evidence="1">Multi-pass membrane protein</topology>
    </subcellularLocation>
</comment>
<gene>
    <name evidence="7" type="primary">sdcS_2</name>
    <name evidence="7" type="ORF">NCTC11678_01514</name>
</gene>
<sequence>MSASDVDLRQFCGEQMLEPMVLRGEYFADQALDVGMAEVALIPDSEMIGKTVREIAFRTRFGLNIVGMKRDGKAMDGSVVDEPLQLGDILLVVGNWRQIALLAKRGRDFVVLNMPVEVDDASPAHSQAPHAIFCLVLMVALMLTDEIPNPIAAIIACLLMGKFRCINAESAYKAIHWPSIILIVGMMPFALALQKTGGVDLVVKGLMDVAGGEGPYLMLGCLFVMCAAIGLFISNTATAVLMAPIALAAAKSMGVSPYPFAMVVAMAASAAFMTPVSSPVNTLVLGPGKYSFSDFVKIGVPFTILVMVVCVLLIPVLFPF</sequence>
<dbReference type="InterPro" id="IPR006037">
    <property type="entry name" value="RCK_C"/>
</dbReference>
<dbReference type="Pfam" id="PF02080">
    <property type="entry name" value="TrkA_C"/>
    <property type="match status" value="1"/>
</dbReference>
<evidence type="ECO:0000256" key="5">
    <source>
        <dbReference type="ARBA" id="ARBA00022989"/>
    </source>
</evidence>
<dbReference type="PANTHER" id="PTHR43652:SF1">
    <property type="entry name" value="RESPONSE REGULATOR"/>
    <property type="match status" value="1"/>
</dbReference>
<keyword evidence="3" id="KW-0812">Transmembrane</keyword>
<evidence type="ECO:0000256" key="2">
    <source>
        <dbReference type="ARBA" id="ARBA00022448"/>
    </source>
</evidence>
<keyword evidence="6" id="KW-0472">Membrane</keyword>
<dbReference type="Gene3D" id="3.30.70.1450">
    <property type="entry name" value="Regulator of K+ conductance, C-terminal domain"/>
    <property type="match status" value="1"/>
</dbReference>
<evidence type="ECO:0000256" key="6">
    <source>
        <dbReference type="ARBA" id="ARBA00023136"/>
    </source>
</evidence>
<dbReference type="PROSITE" id="PS51202">
    <property type="entry name" value="RCK_C"/>
    <property type="match status" value="1"/>
</dbReference>
<dbReference type="PROSITE" id="PS01271">
    <property type="entry name" value="NA_SULFATE"/>
    <property type="match status" value="1"/>
</dbReference>
<evidence type="ECO:0000256" key="4">
    <source>
        <dbReference type="ARBA" id="ARBA00022737"/>
    </source>
</evidence>
<dbReference type="SUPFAM" id="SSF116726">
    <property type="entry name" value="TrkA C-terminal domain-like"/>
    <property type="match status" value="1"/>
</dbReference>
<keyword evidence="4" id="KW-0677">Repeat</keyword>
<dbReference type="Pfam" id="PF03600">
    <property type="entry name" value="CitMHS"/>
    <property type="match status" value="1"/>
</dbReference>
<dbReference type="PANTHER" id="PTHR43652">
    <property type="entry name" value="BASIC AMINO ACID ANTIPORTER YFCC-RELATED"/>
    <property type="match status" value="1"/>
</dbReference>
<dbReference type="GO" id="GO:0006813">
    <property type="term" value="P:potassium ion transport"/>
    <property type="evidence" value="ECO:0007669"/>
    <property type="project" value="InterPro"/>
</dbReference>
<proteinExistence type="predicted"/>
<evidence type="ECO:0000313" key="7">
    <source>
        <dbReference type="EMBL" id="VUA76925.1"/>
    </source>
</evidence>
<organism evidence="7">
    <name type="scientific">Klebsiella pneumoniae</name>
    <dbReference type="NCBI Taxonomy" id="573"/>
    <lineage>
        <taxon>Bacteria</taxon>
        <taxon>Pseudomonadati</taxon>
        <taxon>Pseudomonadota</taxon>
        <taxon>Gammaproteobacteria</taxon>
        <taxon>Enterobacterales</taxon>
        <taxon>Enterobacteriaceae</taxon>
        <taxon>Klebsiella/Raoultella group</taxon>
        <taxon>Klebsiella</taxon>
        <taxon>Klebsiella pneumoniae complex</taxon>
    </lineage>
</organism>
<dbReference type="AlphaFoldDB" id="A0A508ZKB0"/>
<dbReference type="InterPro" id="IPR031312">
    <property type="entry name" value="Na/sul_symport_CS"/>
</dbReference>
<keyword evidence="2" id="KW-0813">Transport</keyword>
<dbReference type="EMBL" id="CABFNL010000002">
    <property type="protein sequence ID" value="VUA76925.1"/>
    <property type="molecule type" value="Genomic_DNA"/>
</dbReference>
<protein>
    <submittedName>
        <fullName evidence="7">Transport protein</fullName>
    </submittedName>
</protein>
<dbReference type="InterPro" id="IPR036721">
    <property type="entry name" value="RCK_C_sf"/>
</dbReference>
<dbReference type="InterPro" id="IPR004680">
    <property type="entry name" value="Cit_transptr-like_dom"/>
</dbReference>
<accession>A0A508ZKB0</accession>
<name>A0A508ZKB0_KLEPN</name>
<reference evidence="7" key="1">
    <citation type="submission" date="2018-06" db="EMBL/GenBank/DDBJ databases">
        <authorList>
            <consortium name="Pathogen Informatics"/>
        </authorList>
    </citation>
    <scope>NUCLEOTIDE SEQUENCE</scope>
    <source>
        <strain evidence="7">NCTC11678</strain>
    </source>
</reference>
<evidence type="ECO:0000256" key="1">
    <source>
        <dbReference type="ARBA" id="ARBA00004141"/>
    </source>
</evidence>
<keyword evidence="5" id="KW-1133">Transmembrane helix</keyword>